<organism evidence="1 2">
    <name type="scientific">Ancylostoma ceylanicum</name>
    <dbReference type="NCBI Taxonomy" id="53326"/>
    <lineage>
        <taxon>Eukaryota</taxon>
        <taxon>Metazoa</taxon>
        <taxon>Ecdysozoa</taxon>
        <taxon>Nematoda</taxon>
        <taxon>Chromadorea</taxon>
        <taxon>Rhabditida</taxon>
        <taxon>Rhabditina</taxon>
        <taxon>Rhabditomorpha</taxon>
        <taxon>Strongyloidea</taxon>
        <taxon>Ancylostomatidae</taxon>
        <taxon>Ancylostomatinae</taxon>
        <taxon>Ancylostoma</taxon>
    </lineage>
</organism>
<dbReference type="AlphaFoldDB" id="A0A016S5P0"/>
<reference evidence="2" key="1">
    <citation type="journal article" date="2015" name="Nat. Genet.">
        <title>The genome and transcriptome of the zoonotic hookworm Ancylostoma ceylanicum identify infection-specific gene families.</title>
        <authorList>
            <person name="Schwarz E.M."/>
            <person name="Hu Y."/>
            <person name="Antoshechkin I."/>
            <person name="Miller M.M."/>
            <person name="Sternberg P.W."/>
            <person name="Aroian R.V."/>
        </authorList>
    </citation>
    <scope>NUCLEOTIDE SEQUENCE</scope>
    <source>
        <strain evidence="2">HY135</strain>
    </source>
</reference>
<comment type="caution">
    <text evidence="1">The sequence shown here is derived from an EMBL/GenBank/DDBJ whole genome shotgun (WGS) entry which is preliminary data.</text>
</comment>
<evidence type="ECO:0000313" key="2">
    <source>
        <dbReference type="Proteomes" id="UP000024635"/>
    </source>
</evidence>
<keyword evidence="2" id="KW-1185">Reference proteome</keyword>
<gene>
    <name evidence="1" type="primary">Acey_s0287.g1435</name>
    <name evidence="1" type="ORF">Y032_0287g1435</name>
</gene>
<name>A0A016S5P0_9BILA</name>
<proteinExistence type="predicted"/>
<dbReference type="Proteomes" id="UP000024635">
    <property type="component" value="Unassembled WGS sequence"/>
</dbReference>
<sequence length="90" mass="10272">MLTARLGAENGFIQIVTLAWNFTGERQAKLSSSTSPITYYHLTFAPPPPREVLNFHENSYPYYEKVLQSQQGYIRAINCKLLDSQQTAVF</sequence>
<dbReference type="EMBL" id="JARK01001623">
    <property type="protein sequence ID" value="EYB85958.1"/>
    <property type="molecule type" value="Genomic_DNA"/>
</dbReference>
<accession>A0A016S5P0</accession>
<protein>
    <submittedName>
        <fullName evidence="1">Uncharacterized protein</fullName>
    </submittedName>
</protein>
<evidence type="ECO:0000313" key="1">
    <source>
        <dbReference type="EMBL" id="EYB85958.1"/>
    </source>
</evidence>